<sequence length="429" mass="45993">MATGMVMARTRRRRSQPFSIDNPGRLIAAALVCAILAGVLALQAVSSVSTRKAPGLAAKLYVPNGLAAERAMSAEFTKGVKSADDVAPSAKAVAPLARAAFRKEGLTPKAHAILALAETDPAARAKILAAATRINRRDLLLQGMVLEQQVGAGDFKGSLTTLDRLLKVHPQQQAALFPVLIQALNQDAALPAFAQILDGSAPWHNDFLDFAVRNKTVLPGLGKLRLARKVGTDEFDRKLVVGLAENGQLSLAYDLFQAITGKTAQSGGAGPIDWNADFAPFDWKFADEGGFRAQLARTDGQMEIYVRGGKGGLIAERLIRAPAGRFAIKLNHRISPIDQIRDVRLQLRCAGSSNAFYDERFERGENLFAVGTVPANCGFLSIGIQTRAWSGQSALRGTINRLEIVRLRDAANSEAASDRSEGAETDTEE</sequence>
<evidence type="ECO:0000313" key="1">
    <source>
        <dbReference type="EMBL" id="MCR2834389.1"/>
    </source>
</evidence>
<comment type="caution">
    <text evidence="1">The sequence shown here is derived from an EMBL/GenBank/DDBJ whole genome shotgun (WGS) entry which is preliminary data.</text>
</comment>
<reference evidence="1 2" key="1">
    <citation type="submission" date="2022-08" db="EMBL/GenBank/DDBJ databases">
        <title>Polyphasic taxonomy analysis of Qipengyuania sp.RS5-5.</title>
        <authorList>
            <person name="Xamxidin M."/>
            <person name="Wu M."/>
        </authorList>
    </citation>
    <scope>NUCLEOTIDE SEQUENCE [LARGE SCALE GENOMIC DNA]</scope>
    <source>
        <strain evidence="1 2">RS5-5</strain>
    </source>
</reference>
<accession>A0ABT1XSY1</accession>
<name>A0ABT1XSY1_9SPHN</name>
<dbReference type="Proteomes" id="UP001206067">
    <property type="component" value="Unassembled WGS sequence"/>
</dbReference>
<dbReference type="EMBL" id="JANKHH010000005">
    <property type="protein sequence ID" value="MCR2834389.1"/>
    <property type="molecule type" value="Genomic_DNA"/>
</dbReference>
<evidence type="ECO:0008006" key="3">
    <source>
        <dbReference type="Google" id="ProtNLM"/>
    </source>
</evidence>
<proteinExistence type="predicted"/>
<dbReference type="RefSeq" id="WP_257596192.1">
    <property type="nucleotide sequence ID" value="NZ_JANKHH010000005.1"/>
</dbReference>
<organism evidence="1 2">
    <name type="scientific">Parerythrobacter lacustris</name>
    <dbReference type="NCBI Taxonomy" id="2969984"/>
    <lineage>
        <taxon>Bacteria</taxon>
        <taxon>Pseudomonadati</taxon>
        <taxon>Pseudomonadota</taxon>
        <taxon>Alphaproteobacteria</taxon>
        <taxon>Sphingomonadales</taxon>
        <taxon>Erythrobacteraceae</taxon>
        <taxon>Parerythrobacter</taxon>
    </lineage>
</organism>
<protein>
    <recommendedName>
        <fullName evidence="3">Tetratricopeptide repeat protein</fullName>
    </recommendedName>
</protein>
<gene>
    <name evidence="1" type="ORF">NSO95_10570</name>
</gene>
<keyword evidence="2" id="KW-1185">Reference proteome</keyword>
<evidence type="ECO:0000313" key="2">
    <source>
        <dbReference type="Proteomes" id="UP001206067"/>
    </source>
</evidence>